<comment type="caution">
    <text evidence="3">The sequence shown here is derived from an EMBL/GenBank/DDBJ whole genome shotgun (WGS) entry which is preliminary data.</text>
</comment>
<evidence type="ECO:0000259" key="2">
    <source>
        <dbReference type="Pfam" id="PF01979"/>
    </source>
</evidence>
<organism evidence="3 4">
    <name type="scientific">Rhizodiscina lignyota</name>
    <dbReference type="NCBI Taxonomy" id="1504668"/>
    <lineage>
        <taxon>Eukaryota</taxon>
        <taxon>Fungi</taxon>
        <taxon>Dikarya</taxon>
        <taxon>Ascomycota</taxon>
        <taxon>Pezizomycotina</taxon>
        <taxon>Dothideomycetes</taxon>
        <taxon>Pleosporomycetidae</taxon>
        <taxon>Aulographales</taxon>
        <taxon>Rhizodiscinaceae</taxon>
        <taxon>Rhizodiscina</taxon>
    </lineage>
</organism>
<dbReference type="InterPro" id="IPR050287">
    <property type="entry name" value="MTA/SAH_deaminase"/>
</dbReference>
<dbReference type="OrthoDB" id="194468at2759"/>
<proteinExistence type="predicted"/>
<dbReference type="SUPFAM" id="SSF51338">
    <property type="entry name" value="Composite domain of metallo-dependent hydrolases"/>
    <property type="match status" value="1"/>
</dbReference>
<evidence type="ECO:0000313" key="4">
    <source>
        <dbReference type="Proteomes" id="UP000799772"/>
    </source>
</evidence>
<dbReference type="InterPro" id="IPR032466">
    <property type="entry name" value="Metal_Hydrolase"/>
</dbReference>
<sequence length="476" mass="52558">MPSYLIKGGNVLQWDANKNATFPQLDVLVEGQRISKIGPNLEGEGANVEVIDALDCIVSPGLIDGHRHVFQSQLRTTVANATLLEYCSDLLQGRMTFLDADDMYISQLSGTTEALWCGVTTVMDHSHVVTSPERAEKCIKATIESGIRSIYCVATFALPSSLNPMVFPDMDVQHAEQIALFKKLSAEKPLGGPSNDGRVTLGLGYDTINHRSMDEARGILQYAKDNDITVTFHDVERFNLSSLETLRTHNLPLPKITLSHTCDPDETRVNFVKENGIGVVSTPESELSMSHGYPAAFQLQRAGCRVGLGVDSPAICSGDIFFAMRLALQNQRGRTNAEYHARGKVPDKIREQVDDVLYMGTLGGAEAVHRDADIGSIEPGKFADIIIIRTDSPSMVSSVNLGAAMVTNTHASDVSTVMVNGEIVKKDGKMLRVNWDELKTKLRENRKKLEPRWKDVDFAMSKRELKGFWYLQDVME</sequence>
<evidence type="ECO:0000256" key="1">
    <source>
        <dbReference type="ARBA" id="ARBA00022801"/>
    </source>
</evidence>
<dbReference type="InterPro" id="IPR011059">
    <property type="entry name" value="Metal-dep_hydrolase_composite"/>
</dbReference>
<dbReference type="Proteomes" id="UP000799772">
    <property type="component" value="Unassembled WGS sequence"/>
</dbReference>
<dbReference type="PANTHER" id="PTHR43794:SF11">
    <property type="entry name" value="AMIDOHYDROLASE-RELATED DOMAIN-CONTAINING PROTEIN"/>
    <property type="match status" value="1"/>
</dbReference>
<reference evidence="3" key="1">
    <citation type="journal article" date="2020" name="Stud. Mycol.">
        <title>101 Dothideomycetes genomes: a test case for predicting lifestyles and emergence of pathogens.</title>
        <authorList>
            <person name="Haridas S."/>
            <person name="Albert R."/>
            <person name="Binder M."/>
            <person name="Bloem J."/>
            <person name="Labutti K."/>
            <person name="Salamov A."/>
            <person name="Andreopoulos B."/>
            <person name="Baker S."/>
            <person name="Barry K."/>
            <person name="Bills G."/>
            <person name="Bluhm B."/>
            <person name="Cannon C."/>
            <person name="Castanera R."/>
            <person name="Culley D."/>
            <person name="Daum C."/>
            <person name="Ezra D."/>
            <person name="Gonzalez J."/>
            <person name="Henrissat B."/>
            <person name="Kuo A."/>
            <person name="Liang C."/>
            <person name="Lipzen A."/>
            <person name="Lutzoni F."/>
            <person name="Magnuson J."/>
            <person name="Mondo S."/>
            <person name="Nolan M."/>
            <person name="Ohm R."/>
            <person name="Pangilinan J."/>
            <person name="Park H.-J."/>
            <person name="Ramirez L."/>
            <person name="Alfaro M."/>
            <person name="Sun H."/>
            <person name="Tritt A."/>
            <person name="Yoshinaga Y."/>
            <person name="Zwiers L.-H."/>
            <person name="Turgeon B."/>
            <person name="Goodwin S."/>
            <person name="Spatafora J."/>
            <person name="Crous P."/>
            <person name="Grigoriev I."/>
        </authorList>
    </citation>
    <scope>NUCLEOTIDE SEQUENCE</scope>
    <source>
        <strain evidence="3">CBS 133067</strain>
    </source>
</reference>
<evidence type="ECO:0000313" key="3">
    <source>
        <dbReference type="EMBL" id="KAF2098049.1"/>
    </source>
</evidence>
<dbReference type="SUPFAM" id="SSF51556">
    <property type="entry name" value="Metallo-dependent hydrolases"/>
    <property type="match status" value="1"/>
</dbReference>
<keyword evidence="1 3" id="KW-0378">Hydrolase</keyword>
<accession>A0A9P4M9R5</accession>
<dbReference type="Gene3D" id="2.30.40.10">
    <property type="entry name" value="Urease, subunit C, domain 1"/>
    <property type="match status" value="1"/>
</dbReference>
<dbReference type="EMBL" id="ML978127">
    <property type="protein sequence ID" value="KAF2098049.1"/>
    <property type="molecule type" value="Genomic_DNA"/>
</dbReference>
<protein>
    <submittedName>
        <fullName evidence="3">Metallo-dependent hydrolase</fullName>
    </submittedName>
</protein>
<keyword evidence="4" id="KW-1185">Reference proteome</keyword>
<dbReference type="PANTHER" id="PTHR43794">
    <property type="entry name" value="AMINOHYDROLASE SSNA-RELATED"/>
    <property type="match status" value="1"/>
</dbReference>
<name>A0A9P4M9R5_9PEZI</name>
<gene>
    <name evidence="3" type="ORF">NA57DRAFT_40399</name>
</gene>
<dbReference type="AlphaFoldDB" id="A0A9P4M9R5"/>
<dbReference type="Pfam" id="PF01979">
    <property type="entry name" value="Amidohydro_1"/>
    <property type="match status" value="1"/>
</dbReference>
<dbReference type="GO" id="GO:0016810">
    <property type="term" value="F:hydrolase activity, acting on carbon-nitrogen (but not peptide) bonds"/>
    <property type="evidence" value="ECO:0007669"/>
    <property type="project" value="InterPro"/>
</dbReference>
<dbReference type="InterPro" id="IPR006680">
    <property type="entry name" value="Amidohydro-rel"/>
</dbReference>
<feature type="domain" description="Amidohydrolase-related" evidence="2">
    <location>
        <begin position="57"/>
        <end position="424"/>
    </location>
</feature>
<dbReference type="Gene3D" id="3.20.20.140">
    <property type="entry name" value="Metal-dependent hydrolases"/>
    <property type="match status" value="1"/>
</dbReference>